<keyword evidence="3 5" id="KW-0819">tRNA processing</keyword>
<protein>
    <recommendedName>
        <fullName evidence="5">tRNA pseudouridine synthase B</fullName>
        <ecNumber evidence="5">5.4.99.25</ecNumber>
    </recommendedName>
    <alternativeName>
        <fullName evidence="5">tRNA pseudouridine(55) synthase</fullName>
        <shortName evidence="5">Psi55 synthase</shortName>
    </alternativeName>
    <alternativeName>
        <fullName evidence="5">tRNA pseudouridylate synthase</fullName>
    </alternativeName>
    <alternativeName>
        <fullName evidence="5">tRNA-uridine isomerase</fullName>
    </alternativeName>
</protein>
<evidence type="ECO:0000256" key="2">
    <source>
        <dbReference type="ARBA" id="ARBA00005642"/>
    </source>
</evidence>
<dbReference type="SUPFAM" id="SSF55120">
    <property type="entry name" value="Pseudouridine synthase"/>
    <property type="match status" value="1"/>
</dbReference>
<dbReference type="Proteomes" id="UP000886750">
    <property type="component" value="Unassembled WGS sequence"/>
</dbReference>
<comment type="similarity">
    <text evidence="2 5">Belongs to the pseudouridine synthase TruB family. Type 1 subfamily.</text>
</comment>
<dbReference type="CDD" id="cd02573">
    <property type="entry name" value="PseudoU_synth_EcTruB"/>
    <property type="match status" value="1"/>
</dbReference>
<gene>
    <name evidence="5 7" type="primary">truB</name>
    <name evidence="7" type="ORF">H9729_03615</name>
</gene>
<feature type="domain" description="Pseudouridine synthase II N-terminal" evidence="6">
    <location>
        <begin position="33"/>
        <end position="173"/>
    </location>
</feature>
<proteinExistence type="inferred from homology"/>
<dbReference type="InterPro" id="IPR014780">
    <property type="entry name" value="tRNA_psdUridine_synth_TruB"/>
</dbReference>
<comment type="function">
    <text evidence="5">Responsible for synthesis of pseudouridine from uracil-55 in the psi GC loop of transfer RNAs.</text>
</comment>
<evidence type="ECO:0000313" key="8">
    <source>
        <dbReference type="Proteomes" id="UP000886750"/>
    </source>
</evidence>
<evidence type="ECO:0000256" key="1">
    <source>
        <dbReference type="ARBA" id="ARBA00000385"/>
    </source>
</evidence>
<evidence type="ECO:0000256" key="5">
    <source>
        <dbReference type="HAMAP-Rule" id="MF_01080"/>
    </source>
</evidence>
<keyword evidence="4 5" id="KW-0413">Isomerase</keyword>
<name>A0A9D2CSI7_9FIRM</name>
<dbReference type="GO" id="GO:0160148">
    <property type="term" value="F:tRNA pseudouridine(55) synthase activity"/>
    <property type="evidence" value="ECO:0007669"/>
    <property type="project" value="UniProtKB-EC"/>
</dbReference>
<dbReference type="PANTHER" id="PTHR13767:SF2">
    <property type="entry name" value="PSEUDOURIDYLATE SYNTHASE TRUB1"/>
    <property type="match status" value="1"/>
</dbReference>
<dbReference type="Pfam" id="PF01509">
    <property type="entry name" value="TruB_N"/>
    <property type="match status" value="1"/>
</dbReference>
<dbReference type="GO" id="GO:0003723">
    <property type="term" value="F:RNA binding"/>
    <property type="evidence" value="ECO:0007669"/>
    <property type="project" value="InterPro"/>
</dbReference>
<dbReference type="PANTHER" id="PTHR13767">
    <property type="entry name" value="TRNA-PSEUDOURIDINE SYNTHASE"/>
    <property type="match status" value="1"/>
</dbReference>
<sequence length="284" mass="31130">MEIISGFINLNKPSGMSSAAAVSKVKRAVGLPCGHMGTLDPMASGVLPVAFGNASRLFNYLLEKRKIYRAVFRFGVDTDTLDSTGTFLREGEFVPKEDEIKNNLHFFVGELEQIPPAFSAKNVGGVRAYHLARQGKEVTLAAKKVCIYSLQLTARIGEDEFEFLIECGGGTYIRSLARDLAAKCNTCAIMTKLVREKSGPFDLQESISPDVLTAENWREFAVLPDTVFDMPAIHAAESEAAKFRNGLKIARSCADGEYKLYLDGEFYGIAQAENGLLRAKVKLV</sequence>
<reference evidence="7" key="1">
    <citation type="journal article" date="2021" name="PeerJ">
        <title>Extensive microbial diversity within the chicken gut microbiome revealed by metagenomics and culture.</title>
        <authorList>
            <person name="Gilroy R."/>
            <person name="Ravi A."/>
            <person name="Getino M."/>
            <person name="Pursley I."/>
            <person name="Horton D.L."/>
            <person name="Alikhan N.F."/>
            <person name="Baker D."/>
            <person name="Gharbi K."/>
            <person name="Hall N."/>
            <person name="Watson M."/>
            <person name="Adriaenssens E.M."/>
            <person name="Foster-Nyarko E."/>
            <person name="Jarju S."/>
            <person name="Secka A."/>
            <person name="Antonio M."/>
            <person name="Oren A."/>
            <person name="Chaudhuri R.R."/>
            <person name="La Ragione R."/>
            <person name="Hildebrand F."/>
            <person name="Pallen M.J."/>
        </authorList>
    </citation>
    <scope>NUCLEOTIDE SEQUENCE</scope>
    <source>
        <strain evidence="7">1345</strain>
    </source>
</reference>
<accession>A0A9D2CSI7</accession>
<dbReference type="Gene3D" id="3.30.2350.10">
    <property type="entry name" value="Pseudouridine synthase"/>
    <property type="match status" value="1"/>
</dbReference>
<comment type="caution">
    <text evidence="7">The sequence shown here is derived from an EMBL/GenBank/DDBJ whole genome shotgun (WGS) entry which is preliminary data.</text>
</comment>
<dbReference type="EMBL" id="DXCQ01000028">
    <property type="protein sequence ID" value="HIY96752.1"/>
    <property type="molecule type" value="Genomic_DNA"/>
</dbReference>
<dbReference type="GO" id="GO:1990481">
    <property type="term" value="P:mRNA pseudouridine synthesis"/>
    <property type="evidence" value="ECO:0007669"/>
    <property type="project" value="TreeGrafter"/>
</dbReference>
<dbReference type="NCBIfam" id="TIGR00431">
    <property type="entry name" value="TruB"/>
    <property type="match status" value="1"/>
</dbReference>
<feature type="active site" description="Nucleophile" evidence="5">
    <location>
        <position position="40"/>
    </location>
</feature>
<dbReference type="InterPro" id="IPR020103">
    <property type="entry name" value="PsdUridine_synth_cat_dom_sf"/>
</dbReference>
<organism evidence="7 8">
    <name type="scientific">Candidatus Borkfalkia excrementigallinarum</name>
    <dbReference type="NCBI Taxonomy" id="2838506"/>
    <lineage>
        <taxon>Bacteria</taxon>
        <taxon>Bacillati</taxon>
        <taxon>Bacillota</taxon>
        <taxon>Clostridia</taxon>
        <taxon>Christensenellales</taxon>
        <taxon>Christensenellaceae</taxon>
        <taxon>Candidatus Borkfalkia</taxon>
    </lineage>
</organism>
<comment type="catalytic activity">
    <reaction evidence="1 5">
        <text>uridine(55) in tRNA = pseudouridine(55) in tRNA</text>
        <dbReference type="Rhea" id="RHEA:42532"/>
        <dbReference type="Rhea" id="RHEA-COMP:10101"/>
        <dbReference type="Rhea" id="RHEA-COMP:10102"/>
        <dbReference type="ChEBI" id="CHEBI:65314"/>
        <dbReference type="ChEBI" id="CHEBI:65315"/>
        <dbReference type="EC" id="5.4.99.25"/>
    </reaction>
</comment>
<evidence type="ECO:0000256" key="4">
    <source>
        <dbReference type="ARBA" id="ARBA00023235"/>
    </source>
</evidence>
<dbReference type="AlphaFoldDB" id="A0A9D2CSI7"/>
<reference evidence="7" key="2">
    <citation type="submission" date="2021-04" db="EMBL/GenBank/DDBJ databases">
        <authorList>
            <person name="Gilroy R."/>
        </authorList>
    </citation>
    <scope>NUCLEOTIDE SEQUENCE</scope>
    <source>
        <strain evidence="7">1345</strain>
    </source>
</reference>
<evidence type="ECO:0000259" key="6">
    <source>
        <dbReference type="Pfam" id="PF01509"/>
    </source>
</evidence>
<dbReference type="InterPro" id="IPR002501">
    <property type="entry name" value="PsdUridine_synth_N"/>
</dbReference>
<evidence type="ECO:0000256" key="3">
    <source>
        <dbReference type="ARBA" id="ARBA00022694"/>
    </source>
</evidence>
<dbReference type="EC" id="5.4.99.25" evidence="5"/>
<evidence type="ECO:0000313" key="7">
    <source>
        <dbReference type="EMBL" id="HIY96752.1"/>
    </source>
</evidence>
<dbReference type="HAMAP" id="MF_01080">
    <property type="entry name" value="TruB_bact"/>
    <property type="match status" value="1"/>
</dbReference>
<dbReference type="GO" id="GO:0031119">
    <property type="term" value="P:tRNA pseudouridine synthesis"/>
    <property type="evidence" value="ECO:0007669"/>
    <property type="project" value="UniProtKB-UniRule"/>
</dbReference>